<dbReference type="Proteomes" id="UP001313282">
    <property type="component" value="Unassembled WGS sequence"/>
</dbReference>
<evidence type="ECO:0000256" key="2">
    <source>
        <dbReference type="SAM" id="SignalP"/>
    </source>
</evidence>
<organism evidence="3 4">
    <name type="scientific">Orbilia javanica</name>
    <dbReference type="NCBI Taxonomy" id="47235"/>
    <lineage>
        <taxon>Eukaryota</taxon>
        <taxon>Fungi</taxon>
        <taxon>Dikarya</taxon>
        <taxon>Ascomycota</taxon>
        <taxon>Pezizomycotina</taxon>
        <taxon>Orbiliomycetes</taxon>
        <taxon>Orbiliales</taxon>
        <taxon>Orbiliaceae</taxon>
        <taxon>Orbilia</taxon>
    </lineage>
</organism>
<proteinExistence type="predicted"/>
<dbReference type="EMBL" id="JAVHNR010000003">
    <property type="protein sequence ID" value="KAK6347445.1"/>
    <property type="molecule type" value="Genomic_DNA"/>
</dbReference>
<comment type="caution">
    <text evidence="3">The sequence shown here is derived from an EMBL/GenBank/DDBJ whole genome shotgun (WGS) entry which is preliminary data.</text>
</comment>
<accession>A0AAN8N7D9</accession>
<protein>
    <submittedName>
        <fullName evidence="3">Uncharacterized protein</fullName>
    </submittedName>
</protein>
<evidence type="ECO:0000313" key="4">
    <source>
        <dbReference type="Proteomes" id="UP001313282"/>
    </source>
</evidence>
<sequence>MKILRVIPLLLLSAKPSLSQDGIQNNPSNPQNNNLPAFPSYANGGIRKPTHDFVVPLSTWTAWAAENVPKLKKIGDQIDFLGEVRQTLCPIGPPPTDRSQPSIVPPRNSLAFLIRSLRHLVLEFSLVADILRPTPQELLITPEARNREAARAAKAEYLVKEFGIIPFPSYGIRAQTILEGLIHMYKTVRSFYVFYEELDNKLSNPLIPQPIDYNLYRGREEEAQVHREPVILDWATATLVGRGDPYGGDRRITADVVTHRKRLVGLAKYLIAMREASEAISGFRTLTREMETYHQGYTKLLQPGIEFDPDFDERTSRNNEFDVEDLLNAFEAWFGCWQTPFFELLNSILGIGLFPGVEGGLVYHLNEKPLAIEDNGYATELLRQALSGGVISRTYPSVGEGNDPTPVDTAVEALVREAGVELLENYDFENDVQTFIPRVEINEDQQRDQIVEEVGMGNPGMEIISEPEIPNTEAQMREIFGGDMIEEEPLDPDFSANVEIYIPSDDLFEEQERGMELEPQSGN</sequence>
<dbReference type="AlphaFoldDB" id="A0AAN8N7D9"/>
<feature type="region of interest" description="Disordered" evidence="1">
    <location>
        <begin position="20"/>
        <end position="41"/>
    </location>
</feature>
<reference evidence="3 4" key="1">
    <citation type="submission" date="2019-10" db="EMBL/GenBank/DDBJ databases">
        <authorList>
            <person name="Palmer J.M."/>
        </authorList>
    </citation>
    <scope>NUCLEOTIDE SEQUENCE [LARGE SCALE GENOMIC DNA]</scope>
    <source>
        <strain evidence="3 4">TWF718</strain>
    </source>
</reference>
<evidence type="ECO:0000313" key="3">
    <source>
        <dbReference type="EMBL" id="KAK6347445.1"/>
    </source>
</evidence>
<gene>
    <name evidence="3" type="ORF">TWF718_005286</name>
</gene>
<name>A0AAN8N7D9_9PEZI</name>
<keyword evidence="4" id="KW-1185">Reference proteome</keyword>
<keyword evidence="2" id="KW-0732">Signal</keyword>
<feature type="signal peptide" evidence="2">
    <location>
        <begin position="1"/>
        <end position="19"/>
    </location>
</feature>
<feature type="compositionally biased region" description="Low complexity" evidence="1">
    <location>
        <begin position="20"/>
        <end position="34"/>
    </location>
</feature>
<feature type="chain" id="PRO_5042914841" evidence="2">
    <location>
        <begin position="20"/>
        <end position="523"/>
    </location>
</feature>
<evidence type="ECO:0000256" key="1">
    <source>
        <dbReference type="SAM" id="MobiDB-lite"/>
    </source>
</evidence>